<feature type="transmembrane region" description="Helical" evidence="13">
    <location>
        <begin position="56"/>
        <end position="75"/>
    </location>
</feature>
<dbReference type="EMBL" id="SLUK01000007">
    <property type="protein sequence ID" value="TCL42946.1"/>
    <property type="molecule type" value="Genomic_DNA"/>
</dbReference>
<feature type="transmembrane region" description="Helical" evidence="13">
    <location>
        <begin position="185"/>
        <end position="203"/>
    </location>
</feature>
<keyword evidence="12 13" id="KW-0472">Membrane</keyword>
<evidence type="ECO:0000256" key="3">
    <source>
        <dbReference type="ARBA" id="ARBA00007931"/>
    </source>
</evidence>
<evidence type="ECO:0000256" key="4">
    <source>
        <dbReference type="ARBA" id="ARBA00022475"/>
    </source>
</evidence>
<comment type="cofactor">
    <cofactor evidence="1">
        <name>Zn(2+)</name>
        <dbReference type="ChEBI" id="CHEBI:29105"/>
    </cofactor>
</comment>
<keyword evidence="11" id="KW-0482">Metalloprotease</keyword>
<gene>
    <name evidence="15" type="ORF">EDD78_10747</name>
</gene>
<keyword evidence="5 15" id="KW-0645">Protease</keyword>
<dbReference type="InterPro" id="IPR052348">
    <property type="entry name" value="Metallopeptidase_M50B"/>
</dbReference>
<evidence type="ECO:0000256" key="9">
    <source>
        <dbReference type="ARBA" id="ARBA00022833"/>
    </source>
</evidence>
<evidence type="ECO:0000256" key="8">
    <source>
        <dbReference type="ARBA" id="ARBA00022801"/>
    </source>
</evidence>
<dbReference type="GO" id="GO:0006508">
    <property type="term" value="P:proteolysis"/>
    <property type="evidence" value="ECO:0007669"/>
    <property type="project" value="UniProtKB-KW"/>
</dbReference>
<dbReference type="GO" id="GO:0005886">
    <property type="term" value="C:plasma membrane"/>
    <property type="evidence" value="ECO:0007669"/>
    <property type="project" value="UniProtKB-SubCell"/>
</dbReference>
<evidence type="ECO:0000259" key="14">
    <source>
        <dbReference type="Pfam" id="PF02163"/>
    </source>
</evidence>
<feature type="domain" description="Peptidase M50" evidence="14">
    <location>
        <begin position="19"/>
        <end position="172"/>
    </location>
</feature>
<feature type="transmembrane region" description="Helical" evidence="13">
    <location>
        <begin position="134"/>
        <end position="156"/>
    </location>
</feature>
<reference evidence="15 16" key="1">
    <citation type="submission" date="2019-03" db="EMBL/GenBank/DDBJ databases">
        <title>Genomic Encyclopedia of Type Strains, Phase IV (KMG-IV): sequencing the most valuable type-strain genomes for metagenomic binning, comparative biology and taxonomic classification.</title>
        <authorList>
            <person name="Goeker M."/>
        </authorList>
    </citation>
    <scope>NUCLEOTIDE SEQUENCE [LARGE SCALE GENOMIC DNA]</scope>
    <source>
        <strain evidence="15 16">DSM 100433</strain>
    </source>
</reference>
<organism evidence="15 16">
    <name type="scientific">Harryflintia acetispora</name>
    <dbReference type="NCBI Taxonomy" id="1849041"/>
    <lineage>
        <taxon>Bacteria</taxon>
        <taxon>Bacillati</taxon>
        <taxon>Bacillota</taxon>
        <taxon>Clostridia</taxon>
        <taxon>Eubacteriales</taxon>
        <taxon>Oscillospiraceae</taxon>
        <taxon>Harryflintia</taxon>
    </lineage>
</organism>
<dbReference type="PANTHER" id="PTHR35864">
    <property type="entry name" value="ZINC METALLOPROTEASE MJ0611-RELATED"/>
    <property type="match status" value="1"/>
</dbReference>
<evidence type="ECO:0000256" key="12">
    <source>
        <dbReference type="ARBA" id="ARBA00023136"/>
    </source>
</evidence>
<proteinExistence type="inferred from homology"/>
<keyword evidence="6 13" id="KW-0812">Transmembrane</keyword>
<dbReference type="Pfam" id="PF02163">
    <property type="entry name" value="Peptidase_M50"/>
    <property type="match status" value="1"/>
</dbReference>
<sequence length="230" mass="25585">MNILSFLTSGYMFSILARILVLFTCIPVHECAHGWMAHRLGDDTAKNQGRLNLNPFTHLDLIGTLSLVLFGIGWAKPVPVNPFNFRGNRKRGMALTAAAGPAANVVLAFVILIIYKIFYIICGVFHLWTADLAVILTQILGIMVTTNISLAVFNLLPVNPLDGSRIIGVFLPDKIYYKLIEYERYIYFAVILLLFTGVLDRPISFVAGYVFKGLNFLTSFIDVLAGVLLR</sequence>
<evidence type="ECO:0000256" key="13">
    <source>
        <dbReference type="SAM" id="Phobius"/>
    </source>
</evidence>
<dbReference type="RefSeq" id="WP_242942202.1">
    <property type="nucleotide sequence ID" value="NZ_JADNAH010000002.1"/>
</dbReference>
<dbReference type="GO" id="GO:0008237">
    <property type="term" value="F:metallopeptidase activity"/>
    <property type="evidence" value="ECO:0007669"/>
    <property type="project" value="UniProtKB-KW"/>
</dbReference>
<keyword evidence="8" id="KW-0378">Hydrolase</keyword>
<evidence type="ECO:0000256" key="6">
    <source>
        <dbReference type="ARBA" id="ARBA00022692"/>
    </source>
</evidence>
<evidence type="ECO:0000256" key="5">
    <source>
        <dbReference type="ARBA" id="ARBA00022670"/>
    </source>
</evidence>
<name>A0A9X8Y802_9FIRM</name>
<evidence type="ECO:0000256" key="1">
    <source>
        <dbReference type="ARBA" id="ARBA00001947"/>
    </source>
</evidence>
<keyword evidence="16" id="KW-1185">Reference proteome</keyword>
<dbReference type="GO" id="GO:0046872">
    <property type="term" value="F:metal ion binding"/>
    <property type="evidence" value="ECO:0007669"/>
    <property type="project" value="UniProtKB-KW"/>
</dbReference>
<dbReference type="PANTHER" id="PTHR35864:SF1">
    <property type="entry name" value="ZINC METALLOPROTEASE YWHC-RELATED"/>
    <property type="match status" value="1"/>
</dbReference>
<dbReference type="InterPro" id="IPR008915">
    <property type="entry name" value="Peptidase_M50"/>
</dbReference>
<dbReference type="CDD" id="cd06158">
    <property type="entry name" value="S2P-M50_like_1"/>
    <property type="match status" value="1"/>
</dbReference>
<accession>A0A9X8Y802</accession>
<keyword evidence="4" id="KW-1003">Cell membrane</keyword>
<keyword evidence="7" id="KW-0479">Metal-binding</keyword>
<feature type="transmembrane region" description="Helical" evidence="13">
    <location>
        <begin position="209"/>
        <end position="229"/>
    </location>
</feature>
<evidence type="ECO:0000256" key="11">
    <source>
        <dbReference type="ARBA" id="ARBA00023049"/>
    </source>
</evidence>
<comment type="similarity">
    <text evidence="3">Belongs to the peptidase M50B family.</text>
</comment>
<evidence type="ECO:0000313" key="16">
    <source>
        <dbReference type="Proteomes" id="UP000294682"/>
    </source>
</evidence>
<comment type="caution">
    <text evidence="15">The sequence shown here is derived from an EMBL/GenBank/DDBJ whole genome shotgun (WGS) entry which is preliminary data.</text>
</comment>
<protein>
    <submittedName>
        <fullName evidence="15">Zn-dependent protease</fullName>
    </submittedName>
</protein>
<feature type="transmembrane region" description="Helical" evidence="13">
    <location>
        <begin position="12"/>
        <end position="36"/>
    </location>
</feature>
<feature type="transmembrane region" description="Helical" evidence="13">
    <location>
        <begin position="95"/>
        <end position="128"/>
    </location>
</feature>
<evidence type="ECO:0000256" key="7">
    <source>
        <dbReference type="ARBA" id="ARBA00022723"/>
    </source>
</evidence>
<comment type="subcellular location">
    <subcellularLocation>
        <location evidence="2">Cell membrane</location>
        <topology evidence="2">Multi-pass membrane protein</topology>
    </subcellularLocation>
</comment>
<dbReference type="InterPro" id="IPR044537">
    <property type="entry name" value="Rip2-like"/>
</dbReference>
<evidence type="ECO:0000313" key="15">
    <source>
        <dbReference type="EMBL" id="TCL42946.1"/>
    </source>
</evidence>
<keyword evidence="10 13" id="KW-1133">Transmembrane helix</keyword>
<evidence type="ECO:0000256" key="10">
    <source>
        <dbReference type="ARBA" id="ARBA00022989"/>
    </source>
</evidence>
<evidence type="ECO:0000256" key="2">
    <source>
        <dbReference type="ARBA" id="ARBA00004651"/>
    </source>
</evidence>
<dbReference type="AlphaFoldDB" id="A0A9X8Y802"/>
<keyword evidence="9" id="KW-0862">Zinc</keyword>
<dbReference type="Proteomes" id="UP000294682">
    <property type="component" value="Unassembled WGS sequence"/>
</dbReference>